<keyword evidence="3" id="KW-1185">Reference proteome</keyword>
<proteinExistence type="predicted"/>
<sequence>MANSIFAQNFTCLAVGTFGRYQASKLDQPIHRLQFNSKIKHTRFSVQKQNLGFRFQNDAARKMNMAVYAGTTPGTPLPVDPLSWKFWILGTIFTILLSLLRGKWGPMLQLKEQVEKTIDEAERVVEIVEEVAEGVDKVAEEAVKHLPKGKFRDAVEFVEEVAENIDKHAQNAEDALEKVENMEKEFEFFVESATHPENTVSTSTETKDQK</sequence>
<comment type="caution">
    <text evidence="2">The sequence shown here is derived from an EMBL/GenBank/DDBJ whole genome shotgun (WGS) entry which is preliminary data.</text>
</comment>
<accession>A0AAN9Q414</accession>
<dbReference type="Proteomes" id="UP001367508">
    <property type="component" value="Unassembled WGS sequence"/>
</dbReference>
<reference evidence="2 3" key="1">
    <citation type="submission" date="2024-01" db="EMBL/GenBank/DDBJ databases">
        <title>The genomes of 5 underutilized Papilionoideae crops provide insights into root nodulation and disease resistanc.</title>
        <authorList>
            <person name="Jiang F."/>
        </authorList>
    </citation>
    <scope>NUCLEOTIDE SEQUENCE [LARGE SCALE GENOMIC DNA]</scope>
    <source>
        <strain evidence="2">LVBAO_FW01</strain>
        <tissue evidence="2">Leaves</tissue>
    </source>
</reference>
<protein>
    <submittedName>
        <fullName evidence="2">Uncharacterized protein</fullName>
    </submittedName>
</protein>
<dbReference type="EMBL" id="JAYMYQ010000007">
    <property type="protein sequence ID" value="KAK7321212.1"/>
    <property type="molecule type" value="Genomic_DNA"/>
</dbReference>
<name>A0AAN9Q414_CANGL</name>
<evidence type="ECO:0000313" key="2">
    <source>
        <dbReference type="EMBL" id="KAK7321212.1"/>
    </source>
</evidence>
<evidence type="ECO:0000313" key="3">
    <source>
        <dbReference type="Proteomes" id="UP001367508"/>
    </source>
</evidence>
<dbReference type="PANTHER" id="PTHR33735:SF14">
    <property type="entry name" value="PHAGE CAPSID SCAFFOLDING PROTEIN (GPO) SERINE PEPTIDASE"/>
    <property type="match status" value="1"/>
</dbReference>
<feature type="region of interest" description="Disordered" evidence="1">
    <location>
        <begin position="191"/>
        <end position="210"/>
    </location>
</feature>
<evidence type="ECO:0000256" key="1">
    <source>
        <dbReference type="SAM" id="MobiDB-lite"/>
    </source>
</evidence>
<gene>
    <name evidence="2" type="ORF">VNO77_31606</name>
</gene>
<dbReference type="PANTHER" id="PTHR33735">
    <property type="entry name" value="EXPRESSED PROTEIN"/>
    <property type="match status" value="1"/>
</dbReference>
<feature type="compositionally biased region" description="Polar residues" evidence="1">
    <location>
        <begin position="195"/>
        <end position="204"/>
    </location>
</feature>
<organism evidence="2 3">
    <name type="scientific">Canavalia gladiata</name>
    <name type="common">Sword bean</name>
    <name type="synonym">Dolichos gladiatus</name>
    <dbReference type="NCBI Taxonomy" id="3824"/>
    <lineage>
        <taxon>Eukaryota</taxon>
        <taxon>Viridiplantae</taxon>
        <taxon>Streptophyta</taxon>
        <taxon>Embryophyta</taxon>
        <taxon>Tracheophyta</taxon>
        <taxon>Spermatophyta</taxon>
        <taxon>Magnoliopsida</taxon>
        <taxon>eudicotyledons</taxon>
        <taxon>Gunneridae</taxon>
        <taxon>Pentapetalae</taxon>
        <taxon>rosids</taxon>
        <taxon>fabids</taxon>
        <taxon>Fabales</taxon>
        <taxon>Fabaceae</taxon>
        <taxon>Papilionoideae</taxon>
        <taxon>50 kb inversion clade</taxon>
        <taxon>NPAAA clade</taxon>
        <taxon>indigoferoid/millettioid clade</taxon>
        <taxon>Phaseoleae</taxon>
        <taxon>Canavalia</taxon>
    </lineage>
</organism>
<dbReference type="AlphaFoldDB" id="A0AAN9Q414"/>